<name>A0ABW2AKR9_9MICO</name>
<evidence type="ECO:0000256" key="2">
    <source>
        <dbReference type="ARBA" id="ARBA00008333"/>
    </source>
</evidence>
<evidence type="ECO:0000313" key="8">
    <source>
        <dbReference type="Proteomes" id="UP001596298"/>
    </source>
</evidence>
<dbReference type="NCBIfam" id="NF041756">
    <property type="entry name" value="EfeU"/>
    <property type="match status" value="1"/>
</dbReference>
<comment type="subcellular location">
    <subcellularLocation>
        <location evidence="1">Membrane</location>
        <topology evidence="1">Multi-pass membrane protein</topology>
    </subcellularLocation>
</comment>
<feature type="transmembrane region" description="Helical" evidence="6">
    <location>
        <begin position="101"/>
        <end position="124"/>
    </location>
</feature>
<evidence type="ECO:0000256" key="4">
    <source>
        <dbReference type="ARBA" id="ARBA00022989"/>
    </source>
</evidence>
<feature type="transmembrane region" description="Helical" evidence="6">
    <location>
        <begin position="177"/>
        <end position="197"/>
    </location>
</feature>
<protein>
    <submittedName>
        <fullName evidence="7">Iron uptake transporter permease EfeU</fullName>
    </submittedName>
</protein>
<evidence type="ECO:0000256" key="6">
    <source>
        <dbReference type="SAM" id="Phobius"/>
    </source>
</evidence>
<feature type="transmembrane region" description="Helical" evidence="6">
    <location>
        <begin position="245"/>
        <end position="263"/>
    </location>
</feature>
<dbReference type="PANTHER" id="PTHR31632:SF2">
    <property type="entry name" value="PLASMA MEMBRANE IRON PERMEASE"/>
    <property type="match status" value="1"/>
</dbReference>
<organism evidence="7 8">
    <name type="scientific">Flexivirga alba</name>
    <dbReference type="NCBI Taxonomy" id="702742"/>
    <lineage>
        <taxon>Bacteria</taxon>
        <taxon>Bacillati</taxon>
        <taxon>Actinomycetota</taxon>
        <taxon>Actinomycetes</taxon>
        <taxon>Micrococcales</taxon>
        <taxon>Dermacoccaceae</taxon>
        <taxon>Flexivirga</taxon>
    </lineage>
</organism>
<keyword evidence="4 6" id="KW-1133">Transmembrane helix</keyword>
<dbReference type="Pfam" id="PF03239">
    <property type="entry name" value="FTR1"/>
    <property type="match status" value="1"/>
</dbReference>
<sequence>MLATFVIGLREGLEAALIVGIIAAFLKKNGHRLTAMWLGVGAGVAISIAVGIALKVIESNLPQRQQEMMETVIGGVAVVFVTGMIIWMSKHSRGLKREIESAAQSALGAGTARAMVIMAFLAVLKEGFESAVFMLATFQAATNTGSAIAGAALGIGGAVLLGIGLYTGGVSINLAKFFKGTSAFLILIAAGLVVTALRTAHEAGWLNAGQSRTVDLHWLAPPGSIRSAVFTGVLGIPADPRVIEVLGWFLFVIPMTLIAFWPAAHRPSVIQAARLKLALAGACVAGAIAAFVAVPSATLSTAQLVPVVDGSGSSAGTIRLTGSTLHRSTGADIALESRGSAVVAGVRTRHLTDATATGTGSAPTTLTLEQVTALNGSRVPVGVDPSVNPGPYKAAWHQTDKLDVWTSHGQLYDASRASRTSVTLTGGGLSTARTVAVAPGAKVPAGVTAPTGSWSVAPSYSDEFAAKLNRFATERDSANFWGRFVPIGLLVAAAAFVIVALRSRRRLHTAGELAGSATPHPSRSSAHA</sequence>
<dbReference type="Proteomes" id="UP001596298">
    <property type="component" value="Unassembled WGS sequence"/>
</dbReference>
<reference evidence="8" key="1">
    <citation type="journal article" date="2019" name="Int. J. Syst. Evol. Microbiol.">
        <title>The Global Catalogue of Microorganisms (GCM) 10K type strain sequencing project: providing services to taxonomists for standard genome sequencing and annotation.</title>
        <authorList>
            <consortium name="The Broad Institute Genomics Platform"/>
            <consortium name="The Broad Institute Genome Sequencing Center for Infectious Disease"/>
            <person name="Wu L."/>
            <person name="Ma J."/>
        </authorList>
    </citation>
    <scope>NUCLEOTIDE SEQUENCE [LARGE SCALE GENOMIC DNA]</scope>
    <source>
        <strain evidence="8">CCUG 58127</strain>
    </source>
</reference>
<gene>
    <name evidence="7" type="primary">efeU</name>
    <name evidence="7" type="ORF">ACFQDH_19800</name>
</gene>
<evidence type="ECO:0000256" key="1">
    <source>
        <dbReference type="ARBA" id="ARBA00004141"/>
    </source>
</evidence>
<feature type="transmembrane region" description="Helical" evidence="6">
    <location>
        <begin position="144"/>
        <end position="165"/>
    </location>
</feature>
<proteinExistence type="inferred from homology"/>
<keyword evidence="8" id="KW-1185">Reference proteome</keyword>
<dbReference type="PANTHER" id="PTHR31632">
    <property type="entry name" value="IRON TRANSPORTER FTH1"/>
    <property type="match status" value="1"/>
</dbReference>
<feature type="transmembrane region" description="Helical" evidence="6">
    <location>
        <begin position="33"/>
        <end position="57"/>
    </location>
</feature>
<dbReference type="EMBL" id="JBHSWH010000001">
    <property type="protein sequence ID" value="MFC6707427.1"/>
    <property type="molecule type" value="Genomic_DNA"/>
</dbReference>
<accession>A0ABW2AKR9</accession>
<dbReference type="RefSeq" id="WP_382404098.1">
    <property type="nucleotide sequence ID" value="NZ_JBHSWH010000001.1"/>
</dbReference>
<comment type="similarity">
    <text evidence="2">Belongs to the oxidase-dependent Fe transporter (OFeT) (TC 9.A.10.1) family.</text>
</comment>
<evidence type="ECO:0000313" key="7">
    <source>
        <dbReference type="EMBL" id="MFC6707427.1"/>
    </source>
</evidence>
<feature type="transmembrane region" description="Helical" evidence="6">
    <location>
        <begin position="275"/>
        <end position="294"/>
    </location>
</feature>
<evidence type="ECO:0000256" key="5">
    <source>
        <dbReference type="ARBA" id="ARBA00023136"/>
    </source>
</evidence>
<comment type="caution">
    <text evidence="7">The sequence shown here is derived from an EMBL/GenBank/DDBJ whole genome shotgun (WGS) entry which is preliminary data.</text>
</comment>
<feature type="transmembrane region" description="Helical" evidence="6">
    <location>
        <begin position="69"/>
        <end position="89"/>
    </location>
</feature>
<keyword evidence="5 6" id="KW-0472">Membrane</keyword>
<feature type="transmembrane region" description="Helical" evidence="6">
    <location>
        <begin position="480"/>
        <end position="501"/>
    </location>
</feature>
<keyword evidence="3 6" id="KW-0812">Transmembrane</keyword>
<evidence type="ECO:0000256" key="3">
    <source>
        <dbReference type="ARBA" id="ARBA00022692"/>
    </source>
</evidence>
<feature type="transmembrane region" description="Helical" evidence="6">
    <location>
        <begin position="6"/>
        <end position="26"/>
    </location>
</feature>
<dbReference type="InterPro" id="IPR004923">
    <property type="entry name" value="FTR1/Fip1/EfeU"/>
</dbReference>